<organism evidence="2">
    <name type="scientific">Utricularia reniformis</name>
    <dbReference type="NCBI Taxonomy" id="192314"/>
    <lineage>
        <taxon>Eukaryota</taxon>
        <taxon>Viridiplantae</taxon>
        <taxon>Streptophyta</taxon>
        <taxon>Embryophyta</taxon>
        <taxon>Tracheophyta</taxon>
        <taxon>Spermatophyta</taxon>
        <taxon>Magnoliopsida</taxon>
        <taxon>eudicotyledons</taxon>
        <taxon>Gunneridae</taxon>
        <taxon>Pentapetalae</taxon>
        <taxon>asterids</taxon>
        <taxon>lamiids</taxon>
        <taxon>Lamiales</taxon>
        <taxon>Lentibulariaceae</taxon>
        <taxon>Utricularia</taxon>
    </lineage>
</organism>
<evidence type="ECO:0000313" key="2">
    <source>
        <dbReference type="EMBL" id="ART32125.1"/>
    </source>
</evidence>
<dbReference type="AlphaFoldDB" id="A0A1Y0B3U2"/>
<feature type="region of interest" description="Disordered" evidence="1">
    <location>
        <begin position="56"/>
        <end position="75"/>
    </location>
</feature>
<gene>
    <name evidence="2" type="ORF">AEK19_MT1962</name>
</gene>
<keyword evidence="2" id="KW-0496">Mitochondrion</keyword>
<evidence type="ECO:0000256" key="1">
    <source>
        <dbReference type="SAM" id="MobiDB-lite"/>
    </source>
</evidence>
<geneLocation type="mitochondrion" evidence="2"/>
<accession>A0A1Y0B3U2</accession>
<dbReference type="EMBL" id="KY774314">
    <property type="protein sequence ID" value="ART32125.1"/>
    <property type="molecule type" value="Genomic_DNA"/>
</dbReference>
<proteinExistence type="predicted"/>
<sequence>MQCAADGANERSASSGQPILLLCTPSRPESAEGATASWYALEGSSRLTRGLDIHRSEILRRGDQDGKRERRPTRR</sequence>
<reference evidence="2" key="1">
    <citation type="submission" date="2017-03" db="EMBL/GenBank/DDBJ databases">
        <title>The mitochondrial genome of the carnivorous plant Utricularia reniformis (Lentibulariaceae): structure, comparative analysis and evolutionary landmarks.</title>
        <authorList>
            <person name="Silva S.R."/>
            <person name="Alvarenga D.O."/>
            <person name="Michael T.P."/>
            <person name="Miranda V.F.O."/>
            <person name="Varani A.M."/>
        </authorList>
    </citation>
    <scope>NUCLEOTIDE SEQUENCE</scope>
</reference>
<name>A0A1Y0B3U2_9LAMI</name>
<protein>
    <submittedName>
        <fullName evidence="2">Uncharacterized protein</fullName>
    </submittedName>
</protein>
<feature type="compositionally biased region" description="Basic and acidic residues" evidence="1">
    <location>
        <begin position="56"/>
        <end position="68"/>
    </location>
</feature>